<evidence type="ECO:0000256" key="6">
    <source>
        <dbReference type="SAM" id="MobiDB-lite"/>
    </source>
</evidence>
<dbReference type="InterPro" id="IPR029787">
    <property type="entry name" value="Nucleotide_cyclase"/>
</dbReference>
<dbReference type="GO" id="GO:0005886">
    <property type="term" value="C:plasma membrane"/>
    <property type="evidence" value="ECO:0007669"/>
    <property type="project" value="UniProtKB-SubCell"/>
</dbReference>
<dbReference type="GO" id="GO:0043709">
    <property type="term" value="P:cell adhesion involved in single-species biofilm formation"/>
    <property type="evidence" value="ECO:0007669"/>
    <property type="project" value="TreeGrafter"/>
</dbReference>
<dbReference type="Gene3D" id="3.30.450.20">
    <property type="entry name" value="PAS domain"/>
    <property type="match status" value="2"/>
</dbReference>
<evidence type="ECO:0000313" key="9">
    <source>
        <dbReference type="EMBL" id="PIZ41036.1"/>
    </source>
</evidence>
<keyword evidence="4 7" id="KW-1133">Transmembrane helix</keyword>
<feature type="domain" description="GGDEF" evidence="8">
    <location>
        <begin position="356"/>
        <end position="491"/>
    </location>
</feature>
<evidence type="ECO:0000259" key="8">
    <source>
        <dbReference type="PROSITE" id="PS50887"/>
    </source>
</evidence>
<evidence type="ECO:0000313" key="10">
    <source>
        <dbReference type="Proteomes" id="UP000230956"/>
    </source>
</evidence>
<evidence type="ECO:0000256" key="2">
    <source>
        <dbReference type="ARBA" id="ARBA00022475"/>
    </source>
</evidence>
<feature type="region of interest" description="Disordered" evidence="6">
    <location>
        <begin position="505"/>
        <end position="540"/>
    </location>
</feature>
<dbReference type="AlphaFoldDB" id="A0A2M7T9F5"/>
<feature type="transmembrane region" description="Helical" evidence="7">
    <location>
        <begin position="20"/>
        <end position="39"/>
    </location>
</feature>
<dbReference type="CDD" id="cd18773">
    <property type="entry name" value="PDC1_HK_sensor"/>
    <property type="match status" value="1"/>
</dbReference>
<name>A0A2M7T9F5_9ACTN</name>
<dbReference type="Pfam" id="PF00990">
    <property type="entry name" value="GGDEF"/>
    <property type="match status" value="1"/>
</dbReference>
<dbReference type="GO" id="GO:1902201">
    <property type="term" value="P:negative regulation of bacterial-type flagellum-dependent cell motility"/>
    <property type="evidence" value="ECO:0007669"/>
    <property type="project" value="TreeGrafter"/>
</dbReference>
<sequence length="540" mass="60870">MLANLDDNVKQFFSLKERLFILLLVMILPFIAFSIYKALSINETLEKQAQAESLLLAKNVAHEIDDYITSTGEFLIPIANSKDVRTQNYPAVNAWFKKIIPSYPYYRSLTFIDLNGNIRASAVLDPGEANSVTTNVRNADFFKKAVVSNDVSVGDFMRYMPTGKPVINVTYPVFNYADKKVGFVSTSFDLRKIQGRLIQLNGSEHTVVGVVNKDGMVIARSKEYGKYSGRDLSQHAIVKAMAGKTEGVDKVTGPDEITRVYGFASTTKVPWFTRAGVDTRYIQDQVKGQLVNHFAVFIPLLLVAIAGWLWIGREVDKLHKKTEYMSLVDPLTDLWNYRKLYSRLDHEINRARRLQDKLSFAMIDIDHFKHFNDKNGHQQGDEALRAVAKVIVSAVRDVDFVFRYGGEEMSVILPDTDKASARVVAERICKEVEQASIPGAHEQPSGRLTVSIGLATYPYDSISKEGLIKTADSALYRAKSKGRNRVEAYGDDDLVWDDEHYLNSDTYLDDYDAGKEKDDKKDKDKNKGGDDQSRPFTMCV</sequence>
<dbReference type="Proteomes" id="UP000230956">
    <property type="component" value="Unassembled WGS sequence"/>
</dbReference>
<dbReference type="InterPro" id="IPR043128">
    <property type="entry name" value="Rev_trsase/Diguanyl_cyclase"/>
</dbReference>
<dbReference type="PROSITE" id="PS50887">
    <property type="entry name" value="GGDEF"/>
    <property type="match status" value="1"/>
</dbReference>
<evidence type="ECO:0000256" key="7">
    <source>
        <dbReference type="SAM" id="Phobius"/>
    </source>
</evidence>
<evidence type="ECO:0000256" key="1">
    <source>
        <dbReference type="ARBA" id="ARBA00004651"/>
    </source>
</evidence>
<dbReference type="SUPFAM" id="SSF55073">
    <property type="entry name" value="Nucleotide cyclase"/>
    <property type="match status" value="1"/>
</dbReference>
<dbReference type="Gene3D" id="3.30.70.270">
    <property type="match status" value="1"/>
</dbReference>
<proteinExistence type="predicted"/>
<dbReference type="InterPro" id="IPR029151">
    <property type="entry name" value="Sensor-like_sf"/>
</dbReference>
<keyword evidence="5 7" id="KW-0472">Membrane</keyword>
<dbReference type="SMART" id="SM00267">
    <property type="entry name" value="GGDEF"/>
    <property type="match status" value="1"/>
</dbReference>
<reference evidence="10" key="1">
    <citation type="submission" date="2017-09" db="EMBL/GenBank/DDBJ databases">
        <title>Depth-based differentiation of microbial function through sediment-hosted aquifers and enrichment of novel symbionts in the deep terrestrial subsurface.</title>
        <authorList>
            <person name="Probst A.J."/>
            <person name="Ladd B."/>
            <person name="Jarett J.K."/>
            <person name="Geller-Mcgrath D.E."/>
            <person name="Sieber C.M.K."/>
            <person name="Emerson J.B."/>
            <person name="Anantharaman K."/>
            <person name="Thomas B.C."/>
            <person name="Malmstrom R."/>
            <person name="Stieglmeier M."/>
            <person name="Klingl A."/>
            <person name="Woyke T."/>
            <person name="Ryan C.M."/>
            <person name="Banfield J.F."/>
        </authorList>
    </citation>
    <scope>NUCLEOTIDE SEQUENCE [LARGE SCALE GENOMIC DNA]</scope>
</reference>
<accession>A0A2M7T9F5</accession>
<comment type="subcellular location">
    <subcellularLocation>
        <location evidence="1">Cell membrane</location>
        <topology evidence="1">Multi-pass membrane protein</topology>
    </subcellularLocation>
</comment>
<dbReference type="CDD" id="cd12915">
    <property type="entry name" value="PDC2_DGC_like"/>
    <property type="match status" value="1"/>
</dbReference>
<dbReference type="FunFam" id="3.30.70.270:FF:000001">
    <property type="entry name" value="Diguanylate cyclase domain protein"/>
    <property type="match status" value="1"/>
</dbReference>
<dbReference type="RefSeq" id="WP_286678591.1">
    <property type="nucleotide sequence ID" value="NZ_MNXI01000092.1"/>
</dbReference>
<feature type="transmembrane region" description="Helical" evidence="7">
    <location>
        <begin position="290"/>
        <end position="311"/>
    </location>
</feature>
<dbReference type="NCBIfam" id="TIGR00254">
    <property type="entry name" value="GGDEF"/>
    <property type="match status" value="1"/>
</dbReference>
<keyword evidence="3 7" id="KW-0812">Transmembrane</keyword>
<dbReference type="GO" id="GO:0052621">
    <property type="term" value="F:diguanylate cyclase activity"/>
    <property type="evidence" value="ECO:0007669"/>
    <property type="project" value="TreeGrafter"/>
</dbReference>
<gene>
    <name evidence="9" type="ORF">COY37_03045</name>
</gene>
<comment type="caution">
    <text evidence="9">The sequence shown here is derived from an EMBL/GenBank/DDBJ whole genome shotgun (WGS) entry which is preliminary data.</text>
</comment>
<dbReference type="PANTHER" id="PTHR45138:SF9">
    <property type="entry name" value="DIGUANYLATE CYCLASE DGCM-RELATED"/>
    <property type="match status" value="1"/>
</dbReference>
<dbReference type="SUPFAM" id="SSF103190">
    <property type="entry name" value="Sensory domain-like"/>
    <property type="match status" value="1"/>
</dbReference>
<dbReference type="CDD" id="cd01949">
    <property type="entry name" value="GGDEF"/>
    <property type="match status" value="1"/>
</dbReference>
<organism evidence="9 10">
    <name type="scientific">Candidatus Aquicultor secundus</name>
    <dbReference type="NCBI Taxonomy" id="1973895"/>
    <lineage>
        <taxon>Bacteria</taxon>
        <taxon>Bacillati</taxon>
        <taxon>Actinomycetota</taxon>
        <taxon>Candidatus Aquicultoria</taxon>
        <taxon>Candidatus Aquicultorales</taxon>
        <taxon>Candidatus Aquicultoraceae</taxon>
        <taxon>Candidatus Aquicultor</taxon>
    </lineage>
</organism>
<feature type="compositionally biased region" description="Basic and acidic residues" evidence="6">
    <location>
        <begin position="512"/>
        <end position="533"/>
    </location>
</feature>
<evidence type="ECO:0000256" key="5">
    <source>
        <dbReference type="ARBA" id="ARBA00023136"/>
    </source>
</evidence>
<keyword evidence="2" id="KW-1003">Cell membrane</keyword>
<dbReference type="Pfam" id="PF02743">
    <property type="entry name" value="dCache_1"/>
    <property type="match status" value="1"/>
</dbReference>
<dbReference type="InterPro" id="IPR050469">
    <property type="entry name" value="Diguanylate_Cyclase"/>
</dbReference>
<protein>
    <recommendedName>
        <fullName evidence="8">GGDEF domain-containing protein</fullName>
    </recommendedName>
</protein>
<dbReference type="EMBL" id="PFNG01000072">
    <property type="protein sequence ID" value="PIZ41036.1"/>
    <property type="molecule type" value="Genomic_DNA"/>
</dbReference>
<dbReference type="PANTHER" id="PTHR45138">
    <property type="entry name" value="REGULATORY COMPONENTS OF SENSORY TRANSDUCTION SYSTEM"/>
    <property type="match status" value="1"/>
</dbReference>
<evidence type="ECO:0000256" key="4">
    <source>
        <dbReference type="ARBA" id="ARBA00022989"/>
    </source>
</evidence>
<evidence type="ECO:0000256" key="3">
    <source>
        <dbReference type="ARBA" id="ARBA00022692"/>
    </source>
</evidence>
<dbReference type="InterPro" id="IPR000160">
    <property type="entry name" value="GGDEF_dom"/>
</dbReference>
<dbReference type="InterPro" id="IPR033479">
    <property type="entry name" value="dCache_1"/>
</dbReference>